<evidence type="ECO:0000256" key="5">
    <source>
        <dbReference type="ARBA" id="ARBA00022989"/>
    </source>
</evidence>
<evidence type="ECO:0000256" key="6">
    <source>
        <dbReference type="ARBA" id="ARBA00023136"/>
    </source>
</evidence>
<evidence type="ECO:0000256" key="2">
    <source>
        <dbReference type="ARBA" id="ARBA00022448"/>
    </source>
</evidence>
<feature type="transmembrane region" description="Helical" evidence="7">
    <location>
        <begin position="77"/>
        <end position="101"/>
    </location>
</feature>
<dbReference type="Proteomes" id="UP001595765">
    <property type="component" value="Unassembled WGS sequence"/>
</dbReference>
<evidence type="ECO:0000256" key="7">
    <source>
        <dbReference type="RuleBase" id="RU363032"/>
    </source>
</evidence>
<feature type="transmembrane region" description="Helical" evidence="7">
    <location>
        <begin position="242"/>
        <end position="262"/>
    </location>
</feature>
<comment type="subcellular location">
    <subcellularLocation>
        <location evidence="1 7">Cell membrane</location>
        <topology evidence="1 7">Multi-pass membrane protein</topology>
    </subcellularLocation>
</comment>
<feature type="transmembrane region" description="Helical" evidence="7">
    <location>
        <begin position="113"/>
        <end position="132"/>
    </location>
</feature>
<evidence type="ECO:0000313" key="11">
    <source>
        <dbReference type="Proteomes" id="UP001595765"/>
    </source>
</evidence>
<dbReference type="Pfam" id="PF12911">
    <property type="entry name" value="OppC_N"/>
    <property type="match status" value="1"/>
</dbReference>
<keyword evidence="3" id="KW-1003">Cell membrane</keyword>
<comment type="similarity">
    <text evidence="7">Belongs to the binding-protein-dependent transport system permease family.</text>
</comment>
<feature type="region of interest" description="Disordered" evidence="8">
    <location>
        <begin position="271"/>
        <end position="312"/>
    </location>
</feature>
<dbReference type="PROSITE" id="PS50928">
    <property type="entry name" value="ABC_TM1"/>
    <property type="match status" value="1"/>
</dbReference>
<dbReference type="EMBL" id="JBHSBB010000009">
    <property type="protein sequence ID" value="MFC4031902.1"/>
    <property type="molecule type" value="Genomic_DNA"/>
</dbReference>
<dbReference type="Pfam" id="PF00528">
    <property type="entry name" value="BPD_transp_1"/>
    <property type="match status" value="1"/>
</dbReference>
<keyword evidence="4 7" id="KW-0812">Transmembrane</keyword>
<name>A0ABV8HLH3_9ACTN</name>
<keyword evidence="5 7" id="KW-1133">Transmembrane helix</keyword>
<protein>
    <submittedName>
        <fullName evidence="10">ABC transporter permease</fullName>
    </submittedName>
</protein>
<dbReference type="SUPFAM" id="SSF161098">
    <property type="entry name" value="MetI-like"/>
    <property type="match status" value="1"/>
</dbReference>
<feature type="domain" description="ABC transmembrane type-1" evidence="9">
    <location>
        <begin position="73"/>
        <end position="262"/>
    </location>
</feature>
<dbReference type="Gene3D" id="1.10.3720.10">
    <property type="entry name" value="MetI-like"/>
    <property type="match status" value="1"/>
</dbReference>
<keyword evidence="6 7" id="KW-0472">Membrane</keyword>
<sequence>MRTLRRTWRLPAARVALGALLFVAVLAVLGGWIAPQDPLAQDTTRVLQGPSGAHLLGTDYLGRDVLSRLLAGTGRSVLGAVESVGAAMLLGVVPGLASLWLGRAFEWTALRAVDALMTLPFTLFAIAAVGVFGNGLNQAMLALGVLLAPLFFRVSRAAALGLKQAQYVEAAELMGASRARVLRTHIVAKVLPTVAVTTAHALATALLTVTSLTFLGVGVQPPAPTWGGVLASDLGYLAQQPWAPVLPGVLIMITVGALNLLADAVRDSGAADSAADRGPARNRGKGRFGGPETAAVLDTPAPDRRTDEPLTV</sequence>
<evidence type="ECO:0000256" key="8">
    <source>
        <dbReference type="SAM" id="MobiDB-lite"/>
    </source>
</evidence>
<evidence type="ECO:0000256" key="4">
    <source>
        <dbReference type="ARBA" id="ARBA00022692"/>
    </source>
</evidence>
<proteinExistence type="inferred from homology"/>
<dbReference type="InterPro" id="IPR000515">
    <property type="entry name" value="MetI-like"/>
</dbReference>
<keyword evidence="2 7" id="KW-0813">Transport</keyword>
<feature type="compositionally biased region" description="Basic and acidic residues" evidence="8">
    <location>
        <begin position="301"/>
        <end position="312"/>
    </location>
</feature>
<evidence type="ECO:0000256" key="1">
    <source>
        <dbReference type="ARBA" id="ARBA00004651"/>
    </source>
</evidence>
<gene>
    <name evidence="10" type="ORF">ACFO3J_10460</name>
</gene>
<dbReference type="InterPro" id="IPR035906">
    <property type="entry name" value="MetI-like_sf"/>
</dbReference>
<dbReference type="RefSeq" id="WP_386428400.1">
    <property type="nucleotide sequence ID" value="NZ_JBHSBB010000009.1"/>
</dbReference>
<evidence type="ECO:0000313" key="10">
    <source>
        <dbReference type="EMBL" id="MFC4031902.1"/>
    </source>
</evidence>
<feature type="transmembrane region" description="Helical" evidence="7">
    <location>
        <begin position="12"/>
        <end position="34"/>
    </location>
</feature>
<keyword evidence="11" id="KW-1185">Reference proteome</keyword>
<dbReference type="PANTHER" id="PTHR43386:SF25">
    <property type="entry name" value="PEPTIDE ABC TRANSPORTER PERMEASE PROTEIN"/>
    <property type="match status" value="1"/>
</dbReference>
<reference evidence="11" key="1">
    <citation type="journal article" date="2019" name="Int. J. Syst. Evol. Microbiol.">
        <title>The Global Catalogue of Microorganisms (GCM) 10K type strain sequencing project: providing services to taxonomists for standard genome sequencing and annotation.</title>
        <authorList>
            <consortium name="The Broad Institute Genomics Platform"/>
            <consortium name="The Broad Institute Genome Sequencing Center for Infectious Disease"/>
            <person name="Wu L."/>
            <person name="Ma J."/>
        </authorList>
    </citation>
    <scope>NUCLEOTIDE SEQUENCE [LARGE SCALE GENOMIC DNA]</scope>
    <source>
        <strain evidence="11">CGMCC 4.7237</strain>
    </source>
</reference>
<feature type="transmembrane region" description="Helical" evidence="7">
    <location>
        <begin position="138"/>
        <end position="154"/>
    </location>
</feature>
<dbReference type="CDD" id="cd06261">
    <property type="entry name" value="TM_PBP2"/>
    <property type="match status" value="1"/>
</dbReference>
<feature type="transmembrane region" description="Helical" evidence="7">
    <location>
        <begin position="190"/>
        <end position="217"/>
    </location>
</feature>
<organism evidence="10 11">
    <name type="scientific">Streptomyces polygonati</name>
    <dbReference type="NCBI Taxonomy" id="1617087"/>
    <lineage>
        <taxon>Bacteria</taxon>
        <taxon>Bacillati</taxon>
        <taxon>Actinomycetota</taxon>
        <taxon>Actinomycetes</taxon>
        <taxon>Kitasatosporales</taxon>
        <taxon>Streptomycetaceae</taxon>
        <taxon>Streptomyces</taxon>
    </lineage>
</organism>
<dbReference type="InterPro" id="IPR050366">
    <property type="entry name" value="BP-dependent_transpt_permease"/>
</dbReference>
<dbReference type="PANTHER" id="PTHR43386">
    <property type="entry name" value="OLIGOPEPTIDE TRANSPORT SYSTEM PERMEASE PROTEIN APPC"/>
    <property type="match status" value="1"/>
</dbReference>
<evidence type="ECO:0000259" key="9">
    <source>
        <dbReference type="PROSITE" id="PS50928"/>
    </source>
</evidence>
<evidence type="ECO:0000256" key="3">
    <source>
        <dbReference type="ARBA" id="ARBA00022475"/>
    </source>
</evidence>
<comment type="caution">
    <text evidence="10">The sequence shown here is derived from an EMBL/GenBank/DDBJ whole genome shotgun (WGS) entry which is preliminary data.</text>
</comment>
<dbReference type="InterPro" id="IPR025966">
    <property type="entry name" value="OppC_N"/>
</dbReference>
<accession>A0ABV8HLH3</accession>